<feature type="region of interest" description="Disordered" evidence="8">
    <location>
        <begin position="1"/>
        <end position="66"/>
    </location>
</feature>
<evidence type="ECO:0000256" key="6">
    <source>
        <dbReference type="ARBA" id="ARBA00023136"/>
    </source>
</evidence>
<dbReference type="AlphaFoldDB" id="M0BY02"/>
<dbReference type="SUPFAM" id="SSF161098">
    <property type="entry name" value="MetI-like"/>
    <property type="match status" value="1"/>
</dbReference>
<evidence type="ECO:0000256" key="4">
    <source>
        <dbReference type="ARBA" id="ARBA00022692"/>
    </source>
</evidence>
<comment type="similarity">
    <text evidence="7">Belongs to the binding-protein-dependent transport system permease family.</text>
</comment>
<dbReference type="eggNOG" id="arCOG00169">
    <property type="taxonomic scope" value="Archaea"/>
</dbReference>
<evidence type="ECO:0000256" key="1">
    <source>
        <dbReference type="ARBA" id="ARBA00004651"/>
    </source>
</evidence>
<name>M0BY02_9EURY</name>
<dbReference type="PATRIC" id="fig|1227488.3.peg.3797"/>
<protein>
    <submittedName>
        <fullName evidence="10">Binding-protein-dependent transporters inner membrane component</fullName>
    </submittedName>
</protein>
<organism evidence="10 11">
    <name type="scientific">Haloterrigena salina JCM 13891</name>
    <dbReference type="NCBI Taxonomy" id="1227488"/>
    <lineage>
        <taxon>Archaea</taxon>
        <taxon>Methanobacteriati</taxon>
        <taxon>Methanobacteriota</taxon>
        <taxon>Stenosarchaea group</taxon>
        <taxon>Halobacteria</taxon>
        <taxon>Halobacteriales</taxon>
        <taxon>Natrialbaceae</taxon>
        <taxon>Haloterrigena</taxon>
    </lineage>
</organism>
<dbReference type="Gene3D" id="1.10.3720.10">
    <property type="entry name" value="MetI-like"/>
    <property type="match status" value="1"/>
</dbReference>
<evidence type="ECO:0000256" key="7">
    <source>
        <dbReference type="RuleBase" id="RU363032"/>
    </source>
</evidence>
<dbReference type="PROSITE" id="PS50928">
    <property type="entry name" value="ABC_TM1"/>
    <property type="match status" value="1"/>
</dbReference>
<dbReference type="PANTHER" id="PTHR30151">
    <property type="entry name" value="ALKANE SULFONATE ABC TRANSPORTER-RELATED, MEMBRANE SUBUNIT"/>
    <property type="match status" value="1"/>
</dbReference>
<feature type="domain" description="ABC transmembrane type-1" evidence="9">
    <location>
        <begin position="121"/>
        <end position="312"/>
    </location>
</feature>
<keyword evidence="4 7" id="KW-0812">Transmembrane</keyword>
<reference evidence="10 11" key="1">
    <citation type="journal article" date="2014" name="PLoS Genet.">
        <title>Phylogenetically driven sequencing of extremely halophilic archaea reveals strategies for static and dynamic osmo-response.</title>
        <authorList>
            <person name="Becker E.A."/>
            <person name="Seitzer P.M."/>
            <person name="Tritt A."/>
            <person name="Larsen D."/>
            <person name="Krusor M."/>
            <person name="Yao A.I."/>
            <person name="Wu D."/>
            <person name="Madern D."/>
            <person name="Eisen J.A."/>
            <person name="Darling A.E."/>
            <person name="Facciotti M.T."/>
        </authorList>
    </citation>
    <scope>NUCLEOTIDE SEQUENCE [LARGE SCALE GENOMIC DNA]</scope>
    <source>
        <strain evidence="10 11">JCM 13891</strain>
    </source>
</reference>
<dbReference type="Proteomes" id="UP000011657">
    <property type="component" value="Unassembled WGS sequence"/>
</dbReference>
<evidence type="ECO:0000256" key="5">
    <source>
        <dbReference type="ARBA" id="ARBA00022989"/>
    </source>
</evidence>
<dbReference type="STRING" id="1227488.C477_18945"/>
<keyword evidence="2 7" id="KW-0813">Transport</keyword>
<dbReference type="CDD" id="cd06261">
    <property type="entry name" value="TM_PBP2"/>
    <property type="match status" value="1"/>
</dbReference>
<evidence type="ECO:0000313" key="11">
    <source>
        <dbReference type="Proteomes" id="UP000011657"/>
    </source>
</evidence>
<keyword evidence="5 7" id="KW-1133">Transmembrane helix</keyword>
<comment type="caution">
    <text evidence="10">The sequence shown here is derived from an EMBL/GenBank/DDBJ whole genome shotgun (WGS) entry which is preliminary data.</text>
</comment>
<evidence type="ECO:0000313" key="10">
    <source>
        <dbReference type="EMBL" id="ELZ15293.1"/>
    </source>
</evidence>
<dbReference type="InterPro" id="IPR000515">
    <property type="entry name" value="MetI-like"/>
</dbReference>
<feature type="transmembrane region" description="Helical" evidence="7">
    <location>
        <begin position="287"/>
        <end position="308"/>
    </location>
</feature>
<feature type="transmembrane region" description="Helical" evidence="7">
    <location>
        <begin position="246"/>
        <end position="267"/>
    </location>
</feature>
<evidence type="ECO:0000256" key="8">
    <source>
        <dbReference type="SAM" id="MobiDB-lite"/>
    </source>
</evidence>
<feature type="transmembrane region" description="Helical" evidence="7">
    <location>
        <begin position="160"/>
        <end position="183"/>
    </location>
</feature>
<keyword evidence="3" id="KW-1003">Cell membrane</keyword>
<evidence type="ECO:0000256" key="3">
    <source>
        <dbReference type="ARBA" id="ARBA00022475"/>
    </source>
</evidence>
<dbReference type="EMBL" id="AOIS01000058">
    <property type="protein sequence ID" value="ELZ15293.1"/>
    <property type="molecule type" value="Genomic_DNA"/>
</dbReference>
<gene>
    <name evidence="10" type="ORF">C477_18945</name>
</gene>
<comment type="subcellular location">
    <subcellularLocation>
        <location evidence="1 7">Cell membrane</location>
        <topology evidence="1 7">Multi-pass membrane protein</topology>
    </subcellularLocation>
</comment>
<accession>M0BY02</accession>
<proteinExistence type="inferred from homology"/>
<dbReference type="PANTHER" id="PTHR30151:SF20">
    <property type="entry name" value="ABC TRANSPORTER PERMEASE PROTEIN HI_0355-RELATED"/>
    <property type="match status" value="1"/>
</dbReference>
<sequence>MERQRTVVETGPRSMTDRRTESVADGGTESMSEGDGSRAGAMPDERTDTNRRPIRTPSIGRSRSVRDRAAPVGKRVGPPAFVFVVLLAAWQAAVVVTGLPTLILPSPTDVATALLETYPTLLGDAVVTGVTAAAGLLAGGLVGFALAFGMTYSRTATRTLVPYVVALRIAPLIAVAPLLFLWFGRGIPARALLVATLTVFPMTIAALDGLRETPAPYLDLADSVGASRLETFLFVRVPVAAPSVVAGFKIAATLSVIGAVVAEFVTLRAGLGYRVFDTATYLETAETYAALVVLSALGVGFYLVPVALERLLWSASER</sequence>
<dbReference type="GO" id="GO:0055085">
    <property type="term" value="P:transmembrane transport"/>
    <property type="evidence" value="ECO:0007669"/>
    <property type="project" value="InterPro"/>
</dbReference>
<keyword evidence="11" id="KW-1185">Reference proteome</keyword>
<dbReference type="GO" id="GO:0005886">
    <property type="term" value="C:plasma membrane"/>
    <property type="evidence" value="ECO:0007669"/>
    <property type="project" value="UniProtKB-SubCell"/>
</dbReference>
<evidence type="ECO:0000256" key="2">
    <source>
        <dbReference type="ARBA" id="ARBA00022448"/>
    </source>
</evidence>
<dbReference type="Pfam" id="PF00528">
    <property type="entry name" value="BPD_transp_1"/>
    <property type="match status" value="1"/>
</dbReference>
<keyword evidence="6 7" id="KW-0472">Membrane</keyword>
<feature type="transmembrane region" description="Helical" evidence="7">
    <location>
        <begin position="80"/>
        <end position="105"/>
    </location>
</feature>
<feature type="transmembrane region" description="Helical" evidence="7">
    <location>
        <begin position="125"/>
        <end position="148"/>
    </location>
</feature>
<dbReference type="InterPro" id="IPR035906">
    <property type="entry name" value="MetI-like_sf"/>
</dbReference>
<evidence type="ECO:0000259" key="9">
    <source>
        <dbReference type="PROSITE" id="PS50928"/>
    </source>
</evidence>